<dbReference type="InterPro" id="IPR013187">
    <property type="entry name" value="F-box-assoc_dom_typ3"/>
</dbReference>
<dbReference type="SMART" id="SM00256">
    <property type="entry name" value="FBOX"/>
    <property type="match status" value="1"/>
</dbReference>
<sequence length="444" mass="51698">MCQPQTFKCNSDLPRISAEKVSIEHLPEDLLSNILSRLQAKELQKCKFVCKSWFNLIKDPHFVTNYYVVYNNNHRFHHHFQKIQDNDDLFVIRRPFSSSNKTFISLLSCSNNNNNKNNTNKNKEHVTSKVLNPPSEYNSDHKYWNEIMGPCNGIYFLEGKPNLMMNPSLGQFKALPESHFATPFGANSITDYTGFGFDPKSNDYKVVVIKDLWIREPGEEHLGWWRAELYSLNSNSWRKLDAVLPLPFEIWGSSRVYTFVNNCCHWLGYVQDDDDDEFGERKDVVLSFDMVNEAFRKIKVPRVRDSWEESSLTLAPRDESARIGLVVYPAREKEKHYDVWVLKDYWNEDSWVKVYSVGPLQVISTLVGVCGRDQFLWKDNNEELVMCEAESGKVKEDLRVFGKNDSLRGARYMESIVSLHRRNEFSCQCVSIDWVPDHLANNTS</sequence>
<dbReference type="PANTHER" id="PTHR31672:SF13">
    <property type="entry name" value="F-BOX PROTEIN CPR30-LIKE"/>
    <property type="match status" value="1"/>
</dbReference>
<evidence type="ECO:0000313" key="3">
    <source>
        <dbReference type="Proteomes" id="UP001341840"/>
    </source>
</evidence>
<dbReference type="Gene3D" id="1.20.1280.50">
    <property type="match status" value="1"/>
</dbReference>
<dbReference type="PROSITE" id="PS50181">
    <property type="entry name" value="FBOX"/>
    <property type="match status" value="1"/>
</dbReference>
<comment type="caution">
    <text evidence="2">The sequence shown here is derived from an EMBL/GenBank/DDBJ whole genome shotgun (WGS) entry which is preliminary data.</text>
</comment>
<protein>
    <recommendedName>
        <fullName evidence="1">F-box domain-containing protein</fullName>
    </recommendedName>
</protein>
<dbReference type="CDD" id="cd22157">
    <property type="entry name" value="F-box_AtFBW1-like"/>
    <property type="match status" value="1"/>
</dbReference>
<reference evidence="2 3" key="1">
    <citation type="journal article" date="2023" name="Plants (Basel)">
        <title>Bridging the Gap: Combining Genomics and Transcriptomics Approaches to Understand Stylosanthes scabra, an Orphan Legume from the Brazilian Caatinga.</title>
        <authorList>
            <person name="Ferreira-Neto J.R.C."/>
            <person name="da Silva M.D."/>
            <person name="Binneck E."/>
            <person name="de Melo N.F."/>
            <person name="da Silva R.H."/>
            <person name="de Melo A.L.T.M."/>
            <person name="Pandolfi V."/>
            <person name="Bustamante F.O."/>
            <person name="Brasileiro-Vidal A.C."/>
            <person name="Benko-Iseppon A.M."/>
        </authorList>
    </citation>
    <scope>NUCLEOTIDE SEQUENCE [LARGE SCALE GENOMIC DNA]</scope>
    <source>
        <tissue evidence="2">Leaves</tissue>
    </source>
</reference>
<proteinExistence type="predicted"/>
<name>A0ABU6UMV4_9FABA</name>
<dbReference type="Pfam" id="PF08268">
    <property type="entry name" value="FBA_3"/>
    <property type="match status" value="1"/>
</dbReference>
<dbReference type="Proteomes" id="UP001341840">
    <property type="component" value="Unassembled WGS sequence"/>
</dbReference>
<evidence type="ECO:0000313" key="2">
    <source>
        <dbReference type="EMBL" id="MED6161378.1"/>
    </source>
</evidence>
<feature type="domain" description="F-box" evidence="1">
    <location>
        <begin position="20"/>
        <end position="70"/>
    </location>
</feature>
<keyword evidence="3" id="KW-1185">Reference proteome</keyword>
<dbReference type="EMBL" id="JASCZI010121359">
    <property type="protein sequence ID" value="MED6161378.1"/>
    <property type="molecule type" value="Genomic_DNA"/>
</dbReference>
<dbReference type="NCBIfam" id="TIGR01640">
    <property type="entry name" value="F_box_assoc_1"/>
    <property type="match status" value="1"/>
</dbReference>
<dbReference type="SUPFAM" id="SSF81383">
    <property type="entry name" value="F-box domain"/>
    <property type="match status" value="1"/>
</dbReference>
<dbReference type="Pfam" id="PF00646">
    <property type="entry name" value="F-box"/>
    <property type="match status" value="1"/>
</dbReference>
<dbReference type="InterPro" id="IPR017451">
    <property type="entry name" value="F-box-assoc_interact_dom"/>
</dbReference>
<dbReference type="InterPro" id="IPR001810">
    <property type="entry name" value="F-box_dom"/>
</dbReference>
<dbReference type="PANTHER" id="PTHR31672">
    <property type="entry name" value="BNACNNG10540D PROTEIN"/>
    <property type="match status" value="1"/>
</dbReference>
<dbReference type="InterPro" id="IPR050796">
    <property type="entry name" value="SCF_F-box_component"/>
</dbReference>
<dbReference type="InterPro" id="IPR036047">
    <property type="entry name" value="F-box-like_dom_sf"/>
</dbReference>
<accession>A0ABU6UMV4</accession>
<evidence type="ECO:0000259" key="1">
    <source>
        <dbReference type="PROSITE" id="PS50181"/>
    </source>
</evidence>
<organism evidence="2 3">
    <name type="scientific">Stylosanthes scabra</name>
    <dbReference type="NCBI Taxonomy" id="79078"/>
    <lineage>
        <taxon>Eukaryota</taxon>
        <taxon>Viridiplantae</taxon>
        <taxon>Streptophyta</taxon>
        <taxon>Embryophyta</taxon>
        <taxon>Tracheophyta</taxon>
        <taxon>Spermatophyta</taxon>
        <taxon>Magnoliopsida</taxon>
        <taxon>eudicotyledons</taxon>
        <taxon>Gunneridae</taxon>
        <taxon>Pentapetalae</taxon>
        <taxon>rosids</taxon>
        <taxon>fabids</taxon>
        <taxon>Fabales</taxon>
        <taxon>Fabaceae</taxon>
        <taxon>Papilionoideae</taxon>
        <taxon>50 kb inversion clade</taxon>
        <taxon>dalbergioids sensu lato</taxon>
        <taxon>Dalbergieae</taxon>
        <taxon>Pterocarpus clade</taxon>
        <taxon>Stylosanthes</taxon>
    </lineage>
</organism>
<gene>
    <name evidence="2" type="ORF">PIB30_060225</name>
</gene>